<name>A0A9W9TUB5_PENCI</name>
<feature type="transmembrane region" description="Helical" evidence="6">
    <location>
        <begin position="417"/>
        <end position="437"/>
    </location>
</feature>
<reference evidence="7" key="2">
    <citation type="journal article" date="2023" name="IMA Fungus">
        <title>Comparative genomic study of the Penicillium genus elucidates a diverse pangenome and 15 lateral gene transfer events.</title>
        <authorList>
            <person name="Petersen C."/>
            <person name="Sorensen T."/>
            <person name="Nielsen M.R."/>
            <person name="Sondergaard T.E."/>
            <person name="Sorensen J.L."/>
            <person name="Fitzpatrick D.A."/>
            <person name="Frisvad J.C."/>
            <person name="Nielsen K.L."/>
        </authorList>
    </citation>
    <scope>NUCLEOTIDE SEQUENCE</scope>
    <source>
        <strain evidence="7">IBT 23319</strain>
    </source>
</reference>
<keyword evidence="5 6" id="KW-0472">Membrane</keyword>
<evidence type="ECO:0000256" key="4">
    <source>
        <dbReference type="ARBA" id="ARBA00022989"/>
    </source>
</evidence>
<dbReference type="OrthoDB" id="3639251at2759"/>
<evidence type="ECO:0000256" key="5">
    <source>
        <dbReference type="ARBA" id="ARBA00023136"/>
    </source>
</evidence>
<dbReference type="AlphaFoldDB" id="A0A9W9TUB5"/>
<feature type="transmembrane region" description="Helical" evidence="6">
    <location>
        <begin position="348"/>
        <end position="371"/>
    </location>
</feature>
<organism evidence="7 8">
    <name type="scientific">Penicillium citrinum</name>
    <dbReference type="NCBI Taxonomy" id="5077"/>
    <lineage>
        <taxon>Eukaryota</taxon>
        <taxon>Fungi</taxon>
        <taxon>Dikarya</taxon>
        <taxon>Ascomycota</taxon>
        <taxon>Pezizomycotina</taxon>
        <taxon>Eurotiomycetes</taxon>
        <taxon>Eurotiomycetidae</taxon>
        <taxon>Eurotiales</taxon>
        <taxon>Aspergillaceae</taxon>
        <taxon>Penicillium</taxon>
    </lineage>
</organism>
<evidence type="ECO:0000256" key="2">
    <source>
        <dbReference type="ARBA" id="ARBA00022448"/>
    </source>
</evidence>
<dbReference type="FunFam" id="1.20.1250.20:FF:000386">
    <property type="entry name" value="MFS general substrate transporter"/>
    <property type="match status" value="1"/>
</dbReference>
<comment type="caution">
    <text evidence="7">The sequence shown here is derived from an EMBL/GenBank/DDBJ whole genome shotgun (WGS) entry which is preliminary data.</text>
</comment>
<keyword evidence="4 6" id="KW-1133">Transmembrane helix</keyword>
<comment type="subcellular location">
    <subcellularLocation>
        <location evidence="1">Membrane</location>
        <topology evidence="1">Multi-pass membrane protein</topology>
    </subcellularLocation>
</comment>
<evidence type="ECO:0000313" key="8">
    <source>
        <dbReference type="Proteomes" id="UP001147733"/>
    </source>
</evidence>
<keyword evidence="3 6" id="KW-0812">Transmembrane</keyword>
<dbReference type="SUPFAM" id="SSF103473">
    <property type="entry name" value="MFS general substrate transporter"/>
    <property type="match status" value="1"/>
</dbReference>
<keyword evidence="2" id="KW-0813">Transport</keyword>
<dbReference type="InterPro" id="IPR036259">
    <property type="entry name" value="MFS_trans_sf"/>
</dbReference>
<feature type="transmembrane region" description="Helical" evidence="6">
    <location>
        <begin position="258"/>
        <end position="276"/>
    </location>
</feature>
<feature type="transmembrane region" description="Helical" evidence="6">
    <location>
        <begin position="119"/>
        <end position="144"/>
    </location>
</feature>
<dbReference type="EMBL" id="JAPQKT010000002">
    <property type="protein sequence ID" value="KAJ5241522.1"/>
    <property type="molecule type" value="Genomic_DNA"/>
</dbReference>
<dbReference type="Proteomes" id="UP001147733">
    <property type="component" value="Unassembled WGS sequence"/>
</dbReference>
<reference evidence="7" key="1">
    <citation type="submission" date="2022-11" db="EMBL/GenBank/DDBJ databases">
        <authorList>
            <person name="Petersen C."/>
        </authorList>
    </citation>
    <scope>NUCLEOTIDE SEQUENCE</scope>
    <source>
        <strain evidence="7">IBT 23319</strain>
    </source>
</reference>
<feature type="transmembrane region" description="Helical" evidence="6">
    <location>
        <begin position="156"/>
        <end position="177"/>
    </location>
</feature>
<evidence type="ECO:0000256" key="6">
    <source>
        <dbReference type="SAM" id="Phobius"/>
    </source>
</evidence>
<feature type="transmembrane region" description="Helical" evidence="6">
    <location>
        <begin position="30"/>
        <end position="48"/>
    </location>
</feature>
<feature type="transmembrane region" description="Helical" evidence="6">
    <location>
        <begin position="322"/>
        <end position="342"/>
    </location>
</feature>
<dbReference type="InterPro" id="IPR011701">
    <property type="entry name" value="MFS"/>
</dbReference>
<proteinExistence type="predicted"/>
<sequence>MSSVRNKLAIWLWGPDSKDRALLSKLDITLLPYFSLIWFLFGVTRASYSTAYISGMKEALGFQGKEYNYMHTAYLVVYAVCQMPGTSLLTIVRPKYVFVAANVTWSVLTLITYKMTHAWQVILLNAIEGGFSAIAYVGAHFILGSWYKRSELGIRAAVFCVFGHIGTMAGGWIQAGLLASLAGKGGLPAWKWIFIIVSVMTVPVALFGWVFIPDLPSHRAAWFLNAELKEHAITRLGAPRKQSWDLTVFKRVLWSWQFWLLPFIFMLYSLCVQMLQNNVMAYWMASRGYTTIQQNNYPTGIYATAILGTIFYAIISDKLQSRWEVSIAIGLTFIIGSAILVSNPSTDAGYFIAFYLLGTTFAPQAIWYSWMADVTGHDFQLRAITTGFMNSFDFAFVTWWPIIFYPATDAPNFRKGYIASLVTGALTLPFVGLIAYLERRDRARGVIGRVAFDGSPSANDRDYRRREGESGKLMDTSVRARLAEVAV</sequence>
<evidence type="ECO:0000313" key="7">
    <source>
        <dbReference type="EMBL" id="KAJ5241522.1"/>
    </source>
</evidence>
<feature type="transmembrane region" description="Helical" evidence="6">
    <location>
        <begin position="189"/>
        <end position="212"/>
    </location>
</feature>
<protein>
    <submittedName>
        <fullName evidence="7">Pantothenate transporter</fullName>
    </submittedName>
</protein>
<dbReference type="Pfam" id="PF07690">
    <property type="entry name" value="MFS_1"/>
    <property type="match status" value="1"/>
</dbReference>
<gene>
    <name evidence="7" type="ORF">N7469_003113</name>
</gene>
<dbReference type="Gene3D" id="1.20.1250.20">
    <property type="entry name" value="MFS general substrate transporter like domains"/>
    <property type="match status" value="2"/>
</dbReference>
<accession>A0A9W9TUB5</accession>
<dbReference type="GO" id="GO:0015233">
    <property type="term" value="F:pantothenate transmembrane transporter activity"/>
    <property type="evidence" value="ECO:0007669"/>
    <property type="project" value="TreeGrafter"/>
</dbReference>
<dbReference type="GeneID" id="81381200"/>
<dbReference type="PANTHER" id="PTHR43791">
    <property type="entry name" value="PERMEASE-RELATED"/>
    <property type="match status" value="1"/>
</dbReference>
<feature type="transmembrane region" description="Helical" evidence="6">
    <location>
        <begin position="296"/>
        <end position="315"/>
    </location>
</feature>
<feature type="transmembrane region" description="Helical" evidence="6">
    <location>
        <begin position="383"/>
        <end position="405"/>
    </location>
</feature>
<evidence type="ECO:0000256" key="1">
    <source>
        <dbReference type="ARBA" id="ARBA00004141"/>
    </source>
</evidence>
<evidence type="ECO:0000256" key="3">
    <source>
        <dbReference type="ARBA" id="ARBA00022692"/>
    </source>
</evidence>
<dbReference type="PANTHER" id="PTHR43791:SF4">
    <property type="entry name" value="PANTOTHENATE TRANSPORTER FEN2"/>
    <property type="match status" value="1"/>
</dbReference>
<dbReference type="GO" id="GO:0098717">
    <property type="term" value="P:pantothenate import across plasma membrane"/>
    <property type="evidence" value="ECO:0007669"/>
    <property type="project" value="TreeGrafter"/>
</dbReference>
<dbReference type="RefSeq" id="XP_056504527.1">
    <property type="nucleotide sequence ID" value="XM_056642033.1"/>
</dbReference>
<feature type="transmembrane region" description="Helical" evidence="6">
    <location>
        <begin position="68"/>
        <end position="89"/>
    </location>
</feature>
<keyword evidence="8" id="KW-1185">Reference proteome</keyword>
<dbReference type="GO" id="GO:0005886">
    <property type="term" value="C:plasma membrane"/>
    <property type="evidence" value="ECO:0007669"/>
    <property type="project" value="TreeGrafter"/>
</dbReference>